<dbReference type="EMBL" id="JBJQND010000006">
    <property type="protein sequence ID" value="KAL3873190.1"/>
    <property type="molecule type" value="Genomic_DNA"/>
</dbReference>
<dbReference type="InterPro" id="IPR014940">
    <property type="entry name" value="BAAT_C"/>
</dbReference>
<comment type="caution">
    <text evidence="3">The sequence shown here is derived from an EMBL/GenBank/DDBJ whole genome shotgun (WGS) entry which is preliminary data.</text>
</comment>
<protein>
    <submittedName>
        <fullName evidence="3">Uncharacterized protein</fullName>
    </submittedName>
</protein>
<dbReference type="PANTHER" id="PTHR10824:SF4">
    <property type="entry name" value="ACYL-COENZYME A THIOESTERASE 1-LIKE"/>
    <property type="match status" value="1"/>
</dbReference>
<organism evidence="3 4">
    <name type="scientific">Sinanodonta woodiana</name>
    <name type="common">Chinese pond mussel</name>
    <name type="synonym">Anodonta woodiana</name>
    <dbReference type="NCBI Taxonomy" id="1069815"/>
    <lineage>
        <taxon>Eukaryota</taxon>
        <taxon>Metazoa</taxon>
        <taxon>Spiralia</taxon>
        <taxon>Lophotrochozoa</taxon>
        <taxon>Mollusca</taxon>
        <taxon>Bivalvia</taxon>
        <taxon>Autobranchia</taxon>
        <taxon>Heteroconchia</taxon>
        <taxon>Palaeoheterodonta</taxon>
        <taxon>Unionida</taxon>
        <taxon>Unionoidea</taxon>
        <taxon>Unionidae</taxon>
        <taxon>Unioninae</taxon>
        <taxon>Sinanodonta</taxon>
    </lineage>
</organism>
<evidence type="ECO:0000259" key="1">
    <source>
        <dbReference type="Pfam" id="PF04775"/>
    </source>
</evidence>
<dbReference type="Proteomes" id="UP001634394">
    <property type="component" value="Unassembled WGS sequence"/>
</dbReference>
<feature type="domain" description="BAAT/Acyl-CoA thioester hydrolase C-terminal" evidence="2">
    <location>
        <begin position="242"/>
        <end position="287"/>
    </location>
</feature>
<accession>A0ABD3WKZ6</accession>
<sequence length="292" mass="31876">MLTLLNSCRSSCASFRLFYISTMRMSSKGRAHPEISASPVEALIDEKIVLQVKGLAKNQRITVQASLTEGGHKYASCACFLASENGEVSLSTDPSLQGTYTGVSDMGLFWSMEPAPGQKMGLRLMKNDPMTPYEVQVSVFHDYHSFQDLFSEGFSIDPLSTLVVKRSYVAKGVQKRRIKEGRLRGALFLPAGPGPFAGIIDMFGTVGGLTEYRSAMLASRGFAALALPYFRYDDLPHNLEDIELEYFLEAADWLSSQSFVTDGGIGVIGVSKGGELALMMGAYSPKASFFHI</sequence>
<dbReference type="PANTHER" id="PTHR10824">
    <property type="entry name" value="ACYL-COENZYME A THIOESTERASE-RELATED"/>
    <property type="match status" value="1"/>
</dbReference>
<dbReference type="Pfam" id="PF08840">
    <property type="entry name" value="BAAT_C"/>
    <property type="match status" value="1"/>
</dbReference>
<evidence type="ECO:0000313" key="4">
    <source>
        <dbReference type="Proteomes" id="UP001634394"/>
    </source>
</evidence>
<dbReference type="AlphaFoldDB" id="A0ABD3WKZ6"/>
<dbReference type="InterPro" id="IPR042490">
    <property type="entry name" value="Thio_Ohase/BAAT_N"/>
</dbReference>
<evidence type="ECO:0000313" key="3">
    <source>
        <dbReference type="EMBL" id="KAL3873190.1"/>
    </source>
</evidence>
<evidence type="ECO:0000259" key="2">
    <source>
        <dbReference type="Pfam" id="PF08840"/>
    </source>
</evidence>
<dbReference type="InterPro" id="IPR006862">
    <property type="entry name" value="Thio_Ohase/aa_AcTrfase"/>
</dbReference>
<dbReference type="Pfam" id="PF04775">
    <property type="entry name" value="Bile_Hydr_Trans"/>
    <property type="match status" value="1"/>
</dbReference>
<dbReference type="Gene3D" id="3.40.50.1820">
    <property type="entry name" value="alpha/beta hydrolase"/>
    <property type="match status" value="1"/>
</dbReference>
<gene>
    <name evidence="3" type="ORF">ACJMK2_036336</name>
</gene>
<dbReference type="SUPFAM" id="SSF53474">
    <property type="entry name" value="alpha/beta-Hydrolases"/>
    <property type="match status" value="1"/>
</dbReference>
<proteinExistence type="predicted"/>
<reference evidence="3 4" key="1">
    <citation type="submission" date="2024-11" db="EMBL/GenBank/DDBJ databases">
        <title>Chromosome-level genome assembly of the freshwater bivalve Anodonta woodiana.</title>
        <authorList>
            <person name="Chen X."/>
        </authorList>
    </citation>
    <scope>NUCLEOTIDE SEQUENCE [LARGE SCALE GENOMIC DNA]</scope>
    <source>
        <strain evidence="3">MN2024</strain>
        <tissue evidence="3">Gills</tissue>
    </source>
</reference>
<dbReference type="Gene3D" id="2.60.40.2240">
    <property type="entry name" value="Acyl-CoA thioester hydrolase/BAAT N-terminal domain"/>
    <property type="match status" value="1"/>
</dbReference>
<feature type="domain" description="Acyl-CoA thioester hydrolase/bile acid-CoA amino acid N-acetyltransferase" evidence="1">
    <location>
        <begin position="45"/>
        <end position="180"/>
    </location>
</feature>
<keyword evidence="4" id="KW-1185">Reference proteome</keyword>
<name>A0ABD3WKZ6_SINWO</name>
<dbReference type="InterPro" id="IPR029058">
    <property type="entry name" value="AB_hydrolase_fold"/>
</dbReference>